<evidence type="ECO:0000313" key="4">
    <source>
        <dbReference type="EMBL" id="CAH1431738.1"/>
    </source>
</evidence>
<evidence type="ECO:0000256" key="2">
    <source>
        <dbReference type="SAM" id="MobiDB-lite"/>
    </source>
</evidence>
<dbReference type="CDD" id="cd00159">
    <property type="entry name" value="RhoGAP"/>
    <property type="match status" value="1"/>
</dbReference>
<feature type="domain" description="CRIB" evidence="3">
    <location>
        <begin position="75"/>
        <end position="88"/>
    </location>
</feature>
<dbReference type="Pfam" id="PF00620">
    <property type="entry name" value="RhoGAP"/>
    <property type="match status" value="1"/>
</dbReference>
<dbReference type="Proteomes" id="UP001157418">
    <property type="component" value="Unassembled WGS sequence"/>
</dbReference>
<dbReference type="GO" id="GO:0007165">
    <property type="term" value="P:signal transduction"/>
    <property type="evidence" value="ECO:0007669"/>
    <property type="project" value="InterPro"/>
</dbReference>
<feature type="compositionally biased region" description="Acidic residues" evidence="2">
    <location>
        <begin position="320"/>
        <end position="329"/>
    </location>
</feature>
<dbReference type="GO" id="GO:0005096">
    <property type="term" value="F:GTPase activator activity"/>
    <property type="evidence" value="ECO:0007669"/>
    <property type="project" value="UniProtKB-KW"/>
</dbReference>
<feature type="compositionally biased region" description="Low complexity" evidence="2">
    <location>
        <begin position="277"/>
        <end position="290"/>
    </location>
</feature>
<name>A0AAU9MUM4_9ASTR</name>
<dbReference type="AlphaFoldDB" id="A0AAU9MUM4"/>
<feature type="region of interest" description="Disordered" evidence="2">
    <location>
        <begin position="269"/>
        <end position="329"/>
    </location>
</feature>
<dbReference type="InterPro" id="IPR044785">
    <property type="entry name" value="RopGAP1-5"/>
</dbReference>
<dbReference type="PANTHER" id="PTHR23177:SF77">
    <property type="entry name" value="RHO GTPASE ACTIVATING PROTEIN WITH PAK-BOX_P21-RHO-BINDING DOMAIN-CONTAINING PROTEIN-RELATED"/>
    <property type="match status" value="1"/>
</dbReference>
<sequence>MTGMVMLTRGAGCGGTGGVDGNEATKGGGATEEEQNQLSLVALLVAALRKSMVACRVDHGDDQSSGTTALHQMEIGWPTNVQHLTHVTFDRFHGFLGLPVEFEVEIPCRVPSASVSVFGVSAESMQCCYDSRGNSVPTILLLMQERLYAQGGLKAEGIFRINAENSKEEEVRDQLNRGMVPEDIECNTEDECCELLKHLKPTETALLNWAVDLMSDVVEQEEFNKMNARNIAMVFAPNMTQMSDPLTALMHAVQVMNLLKTLITKTLRERERECEENSSSSTTTTDGEYSPMSCRSHSRTDESQEEMETSCEMRRQPSSEDGEDEDDVESLSEIEESFLKRLMENENAKDCFKNELGNLVKGRRTSPTSGFEFQEESSSSVMSMTDGYVSGVSEAEVMNKVEVE</sequence>
<dbReference type="InterPro" id="IPR000198">
    <property type="entry name" value="RhoGAP_dom"/>
</dbReference>
<dbReference type="Gene3D" id="3.90.810.10">
    <property type="entry name" value="CRIB domain"/>
    <property type="match status" value="1"/>
</dbReference>
<dbReference type="PANTHER" id="PTHR23177">
    <property type="entry name" value="MKIAA1688 PROTEIN"/>
    <property type="match status" value="1"/>
</dbReference>
<keyword evidence="1" id="KW-0343">GTPase activation</keyword>
<dbReference type="SUPFAM" id="SSF48350">
    <property type="entry name" value="GTPase activation domain, GAP"/>
    <property type="match status" value="1"/>
</dbReference>
<dbReference type="SMART" id="SM00285">
    <property type="entry name" value="PBD"/>
    <property type="match status" value="1"/>
</dbReference>
<evidence type="ECO:0000256" key="1">
    <source>
        <dbReference type="ARBA" id="ARBA00022468"/>
    </source>
</evidence>
<comment type="caution">
    <text evidence="4">The sequence shown here is derived from an EMBL/GenBank/DDBJ whole genome shotgun (WGS) entry which is preliminary data.</text>
</comment>
<gene>
    <name evidence="4" type="ORF">LVIROSA_LOCUS18440</name>
</gene>
<reference evidence="4 5" key="1">
    <citation type="submission" date="2022-01" db="EMBL/GenBank/DDBJ databases">
        <authorList>
            <person name="Xiong W."/>
            <person name="Schranz E."/>
        </authorList>
    </citation>
    <scope>NUCLEOTIDE SEQUENCE [LARGE SCALE GENOMIC DNA]</scope>
</reference>
<accession>A0AAU9MUM4</accession>
<dbReference type="InterPro" id="IPR008936">
    <property type="entry name" value="Rho_GTPase_activation_prot"/>
</dbReference>
<evidence type="ECO:0000259" key="3">
    <source>
        <dbReference type="PROSITE" id="PS50108"/>
    </source>
</evidence>
<dbReference type="PROSITE" id="PS50108">
    <property type="entry name" value="CRIB"/>
    <property type="match status" value="1"/>
</dbReference>
<dbReference type="InterPro" id="IPR036936">
    <property type="entry name" value="CRIB_dom_sf"/>
</dbReference>
<proteinExistence type="predicted"/>
<dbReference type="EMBL" id="CAKMRJ010003334">
    <property type="protein sequence ID" value="CAH1431738.1"/>
    <property type="molecule type" value="Genomic_DNA"/>
</dbReference>
<dbReference type="SMART" id="SM00324">
    <property type="entry name" value="RhoGAP"/>
    <property type="match status" value="1"/>
</dbReference>
<evidence type="ECO:0000313" key="5">
    <source>
        <dbReference type="Proteomes" id="UP001157418"/>
    </source>
</evidence>
<organism evidence="4 5">
    <name type="scientific">Lactuca virosa</name>
    <dbReference type="NCBI Taxonomy" id="75947"/>
    <lineage>
        <taxon>Eukaryota</taxon>
        <taxon>Viridiplantae</taxon>
        <taxon>Streptophyta</taxon>
        <taxon>Embryophyta</taxon>
        <taxon>Tracheophyta</taxon>
        <taxon>Spermatophyta</taxon>
        <taxon>Magnoliopsida</taxon>
        <taxon>eudicotyledons</taxon>
        <taxon>Gunneridae</taxon>
        <taxon>Pentapetalae</taxon>
        <taxon>asterids</taxon>
        <taxon>campanulids</taxon>
        <taxon>Asterales</taxon>
        <taxon>Asteraceae</taxon>
        <taxon>Cichorioideae</taxon>
        <taxon>Cichorieae</taxon>
        <taxon>Lactucinae</taxon>
        <taxon>Lactuca</taxon>
    </lineage>
</organism>
<dbReference type="Pfam" id="PF00786">
    <property type="entry name" value="PBD"/>
    <property type="match status" value="1"/>
</dbReference>
<dbReference type="Gene3D" id="1.10.555.10">
    <property type="entry name" value="Rho GTPase activation protein"/>
    <property type="match status" value="2"/>
</dbReference>
<protein>
    <recommendedName>
        <fullName evidence="3">CRIB domain-containing protein</fullName>
    </recommendedName>
</protein>
<dbReference type="InterPro" id="IPR000095">
    <property type="entry name" value="CRIB_dom"/>
</dbReference>
<keyword evidence="5" id="KW-1185">Reference proteome</keyword>
<feature type="region of interest" description="Disordered" evidence="2">
    <location>
        <begin position="360"/>
        <end position="384"/>
    </location>
</feature>